<dbReference type="STRING" id="530584.SAMN05421630_107408"/>
<reference evidence="1 2" key="1">
    <citation type="submission" date="2016-10" db="EMBL/GenBank/DDBJ databases">
        <authorList>
            <person name="de Groot N.N."/>
        </authorList>
    </citation>
    <scope>NUCLEOTIDE SEQUENCE [LARGE SCALE GENOMIC DNA]</scope>
    <source>
        <strain evidence="1 2">CGMCC 4.5506</strain>
    </source>
</reference>
<dbReference type="EMBL" id="FMZE01000007">
    <property type="protein sequence ID" value="SDD35064.1"/>
    <property type="molecule type" value="Genomic_DNA"/>
</dbReference>
<organism evidence="1 2">
    <name type="scientific">Prauserella marina</name>
    <dbReference type="NCBI Taxonomy" id="530584"/>
    <lineage>
        <taxon>Bacteria</taxon>
        <taxon>Bacillati</taxon>
        <taxon>Actinomycetota</taxon>
        <taxon>Actinomycetes</taxon>
        <taxon>Pseudonocardiales</taxon>
        <taxon>Pseudonocardiaceae</taxon>
        <taxon>Prauserella</taxon>
    </lineage>
</organism>
<evidence type="ECO:0000313" key="2">
    <source>
        <dbReference type="Proteomes" id="UP000199494"/>
    </source>
</evidence>
<accession>A0A1G6U1J7</accession>
<keyword evidence="2" id="KW-1185">Reference proteome</keyword>
<proteinExistence type="predicted"/>
<sequence length="214" mass="22970">MPSVTDRKLCVITPTRGGSIGGLRGQFGQCYRAGLSNNGCQSRTGEAGLCRDKALAGRRGPSCRSAIPVSGASDRASCQRRFRSRFLSAALLVRRASCQATLLITTVRAGAAVSVRRHFRPGNALCRRRFRPSLPAEQRFRSVNDVGRQRSSRLPLPPGGGSTIVGCRLVGTGPANVDPLWTRFPGTRRASPSRAAGLGPRPERATRLRLPRPA</sequence>
<dbReference type="AlphaFoldDB" id="A0A1G6U1J7"/>
<name>A0A1G6U1J7_9PSEU</name>
<evidence type="ECO:0000313" key="1">
    <source>
        <dbReference type="EMBL" id="SDD35064.1"/>
    </source>
</evidence>
<dbReference type="Proteomes" id="UP000199494">
    <property type="component" value="Unassembled WGS sequence"/>
</dbReference>
<protein>
    <submittedName>
        <fullName evidence="1">Uncharacterized protein</fullName>
    </submittedName>
</protein>
<gene>
    <name evidence="1" type="ORF">SAMN05421630_107408</name>
</gene>